<dbReference type="AlphaFoldDB" id="A0AAN8X8Y6"/>
<evidence type="ECO:0000256" key="1">
    <source>
        <dbReference type="ARBA" id="ARBA00007017"/>
    </source>
</evidence>
<evidence type="ECO:0000256" key="2">
    <source>
        <dbReference type="ARBA" id="ARBA00017682"/>
    </source>
</evidence>
<keyword evidence="5" id="KW-1185">Reference proteome</keyword>
<evidence type="ECO:0000313" key="4">
    <source>
        <dbReference type="EMBL" id="KAK7075134.1"/>
    </source>
</evidence>
<dbReference type="Pfam" id="PF09724">
    <property type="entry name" value="Dcc1"/>
    <property type="match status" value="1"/>
</dbReference>
<accession>A0AAN8X8Y6</accession>
<proteinExistence type="inferred from homology"/>
<dbReference type="PANTHER" id="PTHR13395">
    <property type="entry name" value="SISTER CHROMATID COHESION PROTEIN DCC1-RELATED"/>
    <property type="match status" value="1"/>
</dbReference>
<dbReference type="GO" id="GO:0000785">
    <property type="term" value="C:chromatin"/>
    <property type="evidence" value="ECO:0007669"/>
    <property type="project" value="TreeGrafter"/>
</dbReference>
<organism evidence="4 5">
    <name type="scientific">Halocaridina rubra</name>
    <name type="common">Hawaiian red shrimp</name>
    <dbReference type="NCBI Taxonomy" id="373956"/>
    <lineage>
        <taxon>Eukaryota</taxon>
        <taxon>Metazoa</taxon>
        <taxon>Ecdysozoa</taxon>
        <taxon>Arthropoda</taxon>
        <taxon>Crustacea</taxon>
        <taxon>Multicrustacea</taxon>
        <taxon>Malacostraca</taxon>
        <taxon>Eumalacostraca</taxon>
        <taxon>Eucarida</taxon>
        <taxon>Decapoda</taxon>
        <taxon>Pleocyemata</taxon>
        <taxon>Caridea</taxon>
        <taxon>Atyoidea</taxon>
        <taxon>Atyidae</taxon>
        <taxon>Halocaridina</taxon>
    </lineage>
</organism>
<sequence length="395" mass="45574">MSCIGRSVEDVQKLIHHAKLTEDELMPLTQTLEFGKEFGEDSSKTLLMEVESSLLENLKRGDKLILRGDPDAGAVLCTRDKTFEVREAETSNSMVLLPMISLPGSMEAKGDRLLFHHEVQAIHHTYLEVRTCKPRLQKLHQMLNERPFCGNENQDENMEGERYSLDDLLNCVQCSEEELERALHDIEAYHLYGFWQILDFDYRFKVVSDILNLIESKSWPLDSVPRVETIRTLSEFEPRPVVSQCFEYYLKPIGRVTDDGDDLYTLHDDKVCRLCAEILLKPAGKFNLREFLTIWQQSVPEGLTTNLSQLEGLALVDRSCTPEIISHFPVTNLTEDVQDRFIYLFETREKWTLDEIRPYIEDLASNKTPVSAILTKYARASTKDGIKYYTGRHTK</sequence>
<comment type="similarity">
    <text evidence="1">Belongs to the DCC1 family.</text>
</comment>
<dbReference type="InterPro" id="IPR019128">
    <property type="entry name" value="Dcc1"/>
</dbReference>
<dbReference type="PANTHER" id="PTHR13395:SF6">
    <property type="entry name" value="SISTER CHROMATID COHESION PROTEIN DCC1"/>
    <property type="match status" value="1"/>
</dbReference>
<dbReference type="EMBL" id="JAXCGZ010011359">
    <property type="protein sequence ID" value="KAK7075134.1"/>
    <property type="molecule type" value="Genomic_DNA"/>
</dbReference>
<dbReference type="GO" id="GO:0034088">
    <property type="term" value="P:maintenance of mitotic sister chromatid cohesion"/>
    <property type="evidence" value="ECO:0007669"/>
    <property type="project" value="TreeGrafter"/>
</dbReference>
<name>A0AAN8X8Y6_HALRR</name>
<keyword evidence="3" id="KW-0235">DNA replication</keyword>
<dbReference type="Proteomes" id="UP001381693">
    <property type="component" value="Unassembled WGS sequence"/>
</dbReference>
<reference evidence="4 5" key="1">
    <citation type="submission" date="2023-11" db="EMBL/GenBank/DDBJ databases">
        <title>Halocaridina rubra genome assembly.</title>
        <authorList>
            <person name="Smith C."/>
        </authorList>
    </citation>
    <scope>NUCLEOTIDE SEQUENCE [LARGE SCALE GENOMIC DNA]</scope>
    <source>
        <strain evidence="4">EP-1</strain>
        <tissue evidence="4">Whole</tissue>
    </source>
</reference>
<dbReference type="GO" id="GO:0000775">
    <property type="term" value="C:chromosome, centromeric region"/>
    <property type="evidence" value="ECO:0007669"/>
    <property type="project" value="TreeGrafter"/>
</dbReference>
<evidence type="ECO:0000313" key="5">
    <source>
        <dbReference type="Proteomes" id="UP001381693"/>
    </source>
</evidence>
<dbReference type="GO" id="GO:0031390">
    <property type="term" value="C:Ctf18 RFC-like complex"/>
    <property type="evidence" value="ECO:0007669"/>
    <property type="project" value="InterPro"/>
</dbReference>
<evidence type="ECO:0000256" key="3">
    <source>
        <dbReference type="ARBA" id="ARBA00022705"/>
    </source>
</evidence>
<gene>
    <name evidence="4" type="primary">DSCC1</name>
    <name evidence="4" type="ORF">SK128_009532</name>
</gene>
<dbReference type="GO" id="GO:0006260">
    <property type="term" value="P:DNA replication"/>
    <property type="evidence" value="ECO:0007669"/>
    <property type="project" value="UniProtKB-KW"/>
</dbReference>
<comment type="caution">
    <text evidence="4">The sequence shown here is derived from an EMBL/GenBank/DDBJ whole genome shotgun (WGS) entry which is preliminary data.</text>
</comment>
<protein>
    <recommendedName>
        <fullName evidence="2">Sister chromatid cohesion protein DCC1</fullName>
    </recommendedName>
</protein>